<keyword evidence="5" id="KW-1133">Transmembrane helix</keyword>
<dbReference type="InterPro" id="IPR002326">
    <property type="entry name" value="Cyt_c1"/>
</dbReference>
<dbReference type="Pfam" id="PF02167">
    <property type="entry name" value="Cytochrom_C1"/>
    <property type="match status" value="1"/>
</dbReference>
<evidence type="ECO:0000313" key="7">
    <source>
        <dbReference type="Proteomes" id="UP000639772"/>
    </source>
</evidence>
<keyword evidence="5" id="KW-0812">Transmembrane</keyword>
<dbReference type="GO" id="GO:0046872">
    <property type="term" value="F:metal ion binding"/>
    <property type="evidence" value="ECO:0007669"/>
    <property type="project" value="UniProtKB-KW"/>
</dbReference>
<dbReference type="GO" id="GO:0020037">
    <property type="term" value="F:heme binding"/>
    <property type="evidence" value="ECO:0007669"/>
    <property type="project" value="InterPro"/>
</dbReference>
<dbReference type="OrthoDB" id="5925at2759"/>
<gene>
    <name evidence="6" type="ORF">HPP92_025556</name>
</gene>
<evidence type="ECO:0000256" key="3">
    <source>
        <dbReference type="ARBA" id="ARBA00023004"/>
    </source>
</evidence>
<keyword evidence="4 5" id="KW-0472">Membrane</keyword>
<accession>A0A835UAB4</accession>
<keyword evidence="3" id="KW-0408">Iron</keyword>
<keyword evidence="1" id="KW-0349">Heme</keyword>
<dbReference type="AlphaFoldDB" id="A0A835UAB4"/>
<dbReference type="EMBL" id="JADCNM010000014">
    <property type="protein sequence ID" value="KAG0454252.1"/>
    <property type="molecule type" value="Genomic_DNA"/>
</dbReference>
<comment type="caution">
    <text evidence="6">The sequence shown here is derived from an EMBL/GenBank/DDBJ whole genome shotgun (WGS) entry which is preliminary data.</text>
</comment>
<dbReference type="GO" id="GO:0009055">
    <property type="term" value="F:electron transfer activity"/>
    <property type="evidence" value="ECO:0007669"/>
    <property type="project" value="InterPro"/>
</dbReference>
<sequence length="157" mass="17424">MRFANGSAYPPDLNLITKVTTFFVLLDLGYLQPQFFVLIIVCFFRKRDMMARTMFLALLTVISDPPAGVSVKIFLRYEDGTPAATEASEKGRSLILSWAAEPEMEERKLVSSHPHVDGIQMDLCAVSCSSTALLPAFSSQILKSKLVLDVVQLICFT</sequence>
<organism evidence="6 7">
    <name type="scientific">Vanilla planifolia</name>
    <name type="common">Vanilla</name>
    <dbReference type="NCBI Taxonomy" id="51239"/>
    <lineage>
        <taxon>Eukaryota</taxon>
        <taxon>Viridiplantae</taxon>
        <taxon>Streptophyta</taxon>
        <taxon>Embryophyta</taxon>
        <taxon>Tracheophyta</taxon>
        <taxon>Spermatophyta</taxon>
        <taxon>Magnoliopsida</taxon>
        <taxon>Liliopsida</taxon>
        <taxon>Asparagales</taxon>
        <taxon>Orchidaceae</taxon>
        <taxon>Vanilloideae</taxon>
        <taxon>Vanilleae</taxon>
        <taxon>Vanilla</taxon>
    </lineage>
</organism>
<dbReference type="Proteomes" id="UP000639772">
    <property type="component" value="Unassembled WGS sequence"/>
</dbReference>
<protein>
    <submittedName>
        <fullName evidence="6">Uncharacterized protein</fullName>
    </submittedName>
</protein>
<feature type="transmembrane region" description="Helical" evidence="5">
    <location>
        <begin position="20"/>
        <end position="44"/>
    </location>
</feature>
<evidence type="ECO:0000256" key="4">
    <source>
        <dbReference type="ARBA" id="ARBA00023136"/>
    </source>
</evidence>
<evidence type="ECO:0000256" key="1">
    <source>
        <dbReference type="ARBA" id="ARBA00022617"/>
    </source>
</evidence>
<reference evidence="6 7" key="1">
    <citation type="journal article" date="2020" name="Nat. Food">
        <title>A phased Vanilla planifolia genome enables genetic improvement of flavour and production.</title>
        <authorList>
            <person name="Hasing T."/>
            <person name="Tang H."/>
            <person name="Brym M."/>
            <person name="Khazi F."/>
            <person name="Huang T."/>
            <person name="Chambers A.H."/>
        </authorList>
    </citation>
    <scope>NUCLEOTIDE SEQUENCE [LARGE SCALE GENOMIC DNA]</scope>
    <source>
        <tissue evidence="6">Leaf</tissue>
    </source>
</reference>
<keyword evidence="2" id="KW-0479">Metal-binding</keyword>
<proteinExistence type="predicted"/>
<evidence type="ECO:0000313" key="6">
    <source>
        <dbReference type="EMBL" id="KAG0454252.1"/>
    </source>
</evidence>
<name>A0A835UAB4_VANPL</name>
<evidence type="ECO:0000256" key="2">
    <source>
        <dbReference type="ARBA" id="ARBA00022723"/>
    </source>
</evidence>
<evidence type="ECO:0000256" key="5">
    <source>
        <dbReference type="SAM" id="Phobius"/>
    </source>
</evidence>